<evidence type="ECO:0000256" key="4">
    <source>
        <dbReference type="SAM" id="Phobius"/>
    </source>
</evidence>
<evidence type="ECO:0000259" key="5">
    <source>
        <dbReference type="PROSITE" id="PS01124"/>
    </source>
</evidence>
<keyword evidence="2" id="KW-0238">DNA-binding</keyword>
<dbReference type="EMBL" id="CP003422">
    <property type="protein sequence ID" value="AFH61424.1"/>
    <property type="molecule type" value="Genomic_DNA"/>
</dbReference>
<dbReference type="InterPro" id="IPR020449">
    <property type="entry name" value="Tscrpt_reg_AraC-type_HTH"/>
</dbReference>
<evidence type="ECO:0000256" key="1">
    <source>
        <dbReference type="ARBA" id="ARBA00023015"/>
    </source>
</evidence>
<keyword evidence="4" id="KW-1133">Transmembrane helix</keyword>
<dbReference type="PATRIC" id="fig|997761.3.peg.2320"/>
<keyword evidence="1" id="KW-0805">Transcription regulation</keyword>
<dbReference type="PROSITE" id="PS01124">
    <property type="entry name" value="HTH_ARAC_FAMILY_2"/>
    <property type="match status" value="1"/>
</dbReference>
<protein>
    <submittedName>
        <fullName evidence="6">AraC family transcriptional regulator</fullName>
    </submittedName>
</protein>
<dbReference type="Proteomes" id="UP000007392">
    <property type="component" value="Chromosome"/>
</dbReference>
<proteinExistence type="predicted"/>
<dbReference type="InterPro" id="IPR009057">
    <property type="entry name" value="Homeodomain-like_sf"/>
</dbReference>
<dbReference type="KEGG" id="pmw:B2K_11950"/>
<dbReference type="InterPro" id="IPR018060">
    <property type="entry name" value="HTH_AraC"/>
</dbReference>
<dbReference type="PANTHER" id="PTHR43280">
    <property type="entry name" value="ARAC-FAMILY TRANSCRIPTIONAL REGULATOR"/>
    <property type="match status" value="1"/>
</dbReference>
<dbReference type="Pfam" id="PF12833">
    <property type="entry name" value="HTH_18"/>
    <property type="match status" value="1"/>
</dbReference>
<dbReference type="HOGENOM" id="CLU_019175_1_0_9"/>
<evidence type="ECO:0000313" key="7">
    <source>
        <dbReference type="Proteomes" id="UP000007392"/>
    </source>
</evidence>
<keyword evidence="4" id="KW-0472">Membrane</keyword>
<dbReference type="InterPro" id="IPR018062">
    <property type="entry name" value="HTH_AraC-typ_CS"/>
</dbReference>
<dbReference type="PANTHER" id="PTHR43280:SF2">
    <property type="entry name" value="HTH-TYPE TRANSCRIPTIONAL REGULATOR EXSA"/>
    <property type="match status" value="1"/>
</dbReference>
<dbReference type="SUPFAM" id="SSF46689">
    <property type="entry name" value="Homeodomain-like"/>
    <property type="match status" value="1"/>
</dbReference>
<dbReference type="PROSITE" id="PS00041">
    <property type="entry name" value="HTH_ARAC_FAMILY_1"/>
    <property type="match status" value="1"/>
</dbReference>
<dbReference type="Gene3D" id="1.10.10.60">
    <property type="entry name" value="Homeodomain-like"/>
    <property type="match status" value="2"/>
</dbReference>
<accession>I0BGC7</accession>
<keyword evidence="4" id="KW-0812">Transmembrane</keyword>
<keyword evidence="3" id="KW-0804">Transcription</keyword>
<sequence length="757" mass="85480">MQIRGAQDMVRNWKQWSRSVAVKWIVSYAVIMIIPVLISAVVYMQTREIVEYEIRRASNAMLNQVKYVVDNELKQTEKLAAQLSIDPEIKRFLELGGDTEAAHSFQIYQTGQELSKYKALNDFVQGIYIYSNPLNKVLSSETYADAPMFYEVTHRSPGFTYEMWLSAVREPGRKTYRLMPVTDAGRMDETVVFQETLAKKGESRPAGALMMPINRNKILHLLENVDWVNQGRIFIMDEQNRILFQNRQGGSVPTASPGVSDEPDSIVSSLDSDTARWRYISVFPSDIFWEKARQIRNLNLLGLLVCCLIGAGVISYFARKNYGPVRELVHVFSRFKKDREESPTDEYTFIRENVLAALQEREEMNIRQDQQLRVLQGYYLSRLLKGQAEEALSAAEAAKGYRLGWKSEEFAVLLFHLEPGQDGGIALDLAHFIVSNIVMDLIGRRHGIHFADLDGMLAGLINIHPEHASAWKDDVEEALAEALEFIGGRYRLSFTAAGSGRQDGLQGIHQGFLQALEAREYSLLLEESGFIWYEAVKPEETDYYVSMNDEMILINLIKSGEQDKAVQMLDGLMAQVFGQHASIDIIRCAMIDLASTMLKTLPQEARRSAQWEERRPVKRLLACSTRAEFRQVLMEIVTLVCGCVSEKLSLAANPGVGSQVEEYVKANYADDNLSVSLIGAHFGITPQYVSKLFKEHAGQGLHDFISQYRVTQAKGLLDRGSPIEETAAKVGFSSSSAFIRVFKKYEGITPGKYKSIQ</sequence>
<dbReference type="SMART" id="SM00342">
    <property type="entry name" value="HTH_ARAC"/>
    <property type="match status" value="1"/>
</dbReference>
<dbReference type="GO" id="GO:0003700">
    <property type="term" value="F:DNA-binding transcription factor activity"/>
    <property type="evidence" value="ECO:0007669"/>
    <property type="project" value="InterPro"/>
</dbReference>
<gene>
    <name evidence="6" type="ORF">B2K_11950</name>
</gene>
<dbReference type="PRINTS" id="PR00032">
    <property type="entry name" value="HTHARAC"/>
</dbReference>
<evidence type="ECO:0000256" key="2">
    <source>
        <dbReference type="ARBA" id="ARBA00023125"/>
    </source>
</evidence>
<feature type="transmembrane region" description="Helical" evidence="4">
    <location>
        <begin position="25"/>
        <end position="46"/>
    </location>
</feature>
<evidence type="ECO:0000313" key="6">
    <source>
        <dbReference type="EMBL" id="AFH61424.1"/>
    </source>
</evidence>
<dbReference type="AlphaFoldDB" id="I0BGC7"/>
<organism evidence="6 7">
    <name type="scientific">Paenibacillus mucilaginosus K02</name>
    <dbReference type="NCBI Taxonomy" id="997761"/>
    <lineage>
        <taxon>Bacteria</taxon>
        <taxon>Bacillati</taxon>
        <taxon>Bacillota</taxon>
        <taxon>Bacilli</taxon>
        <taxon>Bacillales</taxon>
        <taxon>Paenibacillaceae</taxon>
        <taxon>Paenibacillus</taxon>
    </lineage>
</organism>
<name>I0BGC7_9BACL</name>
<dbReference type="GO" id="GO:0043565">
    <property type="term" value="F:sequence-specific DNA binding"/>
    <property type="evidence" value="ECO:0007669"/>
    <property type="project" value="InterPro"/>
</dbReference>
<feature type="domain" description="HTH araC/xylS-type" evidence="5">
    <location>
        <begin position="658"/>
        <end position="756"/>
    </location>
</feature>
<reference evidence="6 7" key="1">
    <citation type="submission" date="2013-06" db="EMBL/GenBank/DDBJ databases">
        <title>Complete genome sequence of Paenibacillus mucilaginosus K02.</title>
        <authorList>
            <person name="Xiao B."/>
            <person name="Sun L."/>
            <person name="Xiao L."/>
            <person name="Lian B."/>
        </authorList>
    </citation>
    <scope>NUCLEOTIDE SEQUENCE [LARGE SCALE GENOMIC DNA]</scope>
    <source>
        <strain evidence="6 7">K02</strain>
    </source>
</reference>
<evidence type="ECO:0000256" key="3">
    <source>
        <dbReference type="ARBA" id="ARBA00023163"/>
    </source>
</evidence>